<proteinExistence type="predicted"/>
<evidence type="ECO:0000313" key="2">
    <source>
        <dbReference type="Proteomes" id="UP000094669"/>
    </source>
</evidence>
<dbReference type="InterPro" id="IPR007367">
    <property type="entry name" value="DUF433"/>
</dbReference>
<name>A0ABX4YCX7_9LEPT</name>
<dbReference type="EMBL" id="MCRM02000039">
    <property type="protein sequence ID" value="PNV71801.1"/>
    <property type="molecule type" value="Genomic_DNA"/>
</dbReference>
<dbReference type="SUPFAM" id="SSF46689">
    <property type="entry name" value="Homeodomain-like"/>
    <property type="match status" value="1"/>
</dbReference>
<dbReference type="Proteomes" id="UP000094669">
    <property type="component" value="Unassembled WGS sequence"/>
</dbReference>
<reference evidence="1" key="1">
    <citation type="submission" date="2018-01" db="EMBL/GenBank/DDBJ databases">
        <title>Genomic characterization of Leptospira inadai serogroup Lyme isolated from captured rat in Brazil and comparative analysis with human reference strain.</title>
        <authorList>
            <person name="Moreno L.Z."/>
            <person name="Loureiro A.P."/>
            <person name="Miraglia F."/>
            <person name="Kremer F.S."/>
            <person name="Eslabao M.R."/>
            <person name="Dellagostin O.A."/>
            <person name="Lilenbaum W."/>
            <person name="Moreno A.M."/>
        </authorList>
    </citation>
    <scope>NUCLEOTIDE SEQUENCE [LARGE SCALE GENOMIC DNA]</scope>
    <source>
        <strain evidence="1">M34/99</strain>
    </source>
</reference>
<dbReference type="InterPro" id="IPR036388">
    <property type="entry name" value="WH-like_DNA-bd_sf"/>
</dbReference>
<gene>
    <name evidence="1" type="ORF">BES34_020805</name>
</gene>
<dbReference type="PANTHER" id="PTHR34849">
    <property type="entry name" value="SSL5025 PROTEIN"/>
    <property type="match status" value="1"/>
</dbReference>
<dbReference type="PANTHER" id="PTHR34849:SF3">
    <property type="entry name" value="SSR2962 PROTEIN"/>
    <property type="match status" value="1"/>
</dbReference>
<comment type="caution">
    <text evidence="1">The sequence shown here is derived from an EMBL/GenBank/DDBJ whole genome shotgun (WGS) entry which is preliminary data.</text>
</comment>
<accession>A0ABX4YCX7</accession>
<evidence type="ECO:0000313" key="1">
    <source>
        <dbReference type="EMBL" id="PNV71801.1"/>
    </source>
</evidence>
<sequence>MEYRDHLSADPNVMLGKPVIKGTRITVELILERLSEGISIDEILLATPGISKDDILACLSYSSEVVSKESLLAS</sequence>
<dbReference type="Pfam" id="PF04255">
    <property type="entry name" value="DUF433"/>
    <property type="match status" value="1"/>
</dbReference>
<dbReference type="RefSeq" id="WP_010413976.1">
    <property type="nucleotide sequence ID" value="NZ_MCRM02000039.1"/>
</dbReference>
<dbReference type="Gene3D" id="1.10.10.10">
    <property type="entry name" value="Winged helix-like DNA-binding domain superfamily/Winged helix DNA-binding domain"/>
    <property type="match status" value="1"/>
</dbReference>
<keyword evidence="2" id="KW-1185">Reference proteome</keyword>
<organism evidence="1 2">
    <name type="scientific">Leptospira inadai serovar Lyme</name>
    <dbReference type="NCBI Taxonomy" id="293084"/>
    <lineage>
        <taxon>Bacteria</taxon>
        <taxon>Pseudomonadati</taxon>
        <taxon>Spirochaetota</taxon>
        <taxon>Spirochaetia</taxon>
        <taxon>Leptospirales</taxon>
        <taxon>Leptospiraceae</taxon>
        <taxon>Leptospira</taxon>
    </lineage>
</organism>
<dbReference type="InterPro" id="IPR009057">
    <property type="entry name" value="Homeodomain-like_sf"/>
</dbReference>
<protein>
    <submittedName>
        <fullName evidence="1">DUF433 domain-containing protein</fullName>
    </submittedName>
</protein>